<sequence length="70" mass="7776">RLGAGPGGIEDIKRHAFFSTITWDKLMKRLVPPPFKPAVSRVDEAFYFDTEFTSRTPKGEALPPPPSSLC</sequence>
<proteinExistence type="predicted"/>
<dbReference type="HOGENOM" id="CLU_2765073_0_0_1"/>
<dbReference type="AlphaFoldDB" id="R7UI31"/>
<evidence type="ECO:0000313" key="7">
    <source>
        <dbReference type="EMBL" id="ELU03423.1"/>
    </source>
</evidence>
<keyword evidence="4" id="KW-0418">Kinase</keyword>
<dbReference type="EnsemblMetazoa" id="CapteT114622">
    <property type="protein sequence ID" value="CapteP114622"/>
    <property type="gene ID" value="CapteG114622"/>
</dbReference>
<dbReference type="Proteomes" id="UP000014760">
    <property type="component" value="Unassembled WGS sequence"/>
</dbReference>
<protein>
    <recommendedName>
        <fullName evidence="6">AGC-kinase C-terminal domain-containing protein</fullName>
    </recommendedName>
</protein>
<dbReference type="Gene3D" id="1.10.510.10">
    <property type="entry name" value="Transferase(Phosphotransferase) domain 1"/>
    <property type="match status" value="1"/>
</dbReference>
<dbReference type="STRING" id="283909.R7UI31"/>
<evidence type="ECO:0000256" key="5">
    <source>
        <dbReference type="ARBA" id="ARBA00022840"/>
    </source>
</evidence>
<evidence type="ECO:0000256" key="1">
    <source>
        <dbReference type="ARBA" id="ARBA00022527"/>
    </source>
</evidence>
<dbReference type="GO" id="GO:0005524">
    <property type="term" value="F:ATP binding"/>
    <property type="evidence" value="ECO:0007669"/>
    <property type="project" value="UniProtKB-KW"/>
</dbReference>
<dbReference type="Gene3D" id="3.30.200.20">
    <property type="entry name" value="Phosphorylase Kinase, domain 1"/>
    <property type="match status" value="1"/>
</dbReference>
<accession>R7UI31</accession>
<dbReference type="EMBL" id="AMQN01045438">
    <property type="status" value="NOT_ANNOTATED_CDS"/>
    <property type="molecule type" value="Genomic_DNA"/>
</dbReference>
<reference evidence="7 9" key="2">
    <citation type="journal article" date="2013" name="Nature">
        <title>Insights into bilaterian evolution from three spiralian genomes.</title>
        <authorList>
            <person name="Simakov O."/>
            <person name="Marletaz F."/>
            <person name="Cho S.J."/>
            <person name="Edsinger-Gonzales E."/>
            <person name="Havlak P."/>
            <person name="Hellsten U."/>
            <person name="Kuo D.H."/>
            <person name="Larsson T."/>
            <person name="Lv J."/>
            <person name="Arendt D."/>
            <person name="Savage R."/>
            <person name="Osoegawa K."/>
            <person name="de Jong P."/>
            <person name="Grimwood J."/>
            <person name="Chapman J.A."/>
            <person name="Shapiro H."/>
            <person name="Aerts A."/>
            <person name="Otillar R.P."/>
            <person name="Terry A.Y."/>
            <person name="Boore J.L."/>
            <person name="Grigoriev I.V."/>
            <person name="Lindberg D.R."/>
            <person name="Seaver E.C."/>
            <person name="Weisblat D.A."/>
            <person name="Putnam N.H."/>
            <person name="Rokhsar D.S."/>
        </authorList>
    </citation>
    <scope>NUCLEOTIDE SEQUENCE</scope>
    <source>
        <strain evidence="7 9">I ESC-2004</strain>
    </source>
</reference>
<feature type="domain" description="AGC-kinase C-terminal" evidence="6">
    <location>
        <begin position="19"/>
        <end position="70"/>
    </location>
</feature>
<dbReference type="OrthoDB" id="9643709at2759"/>
<dbReference type="InterPro" id="IPR000961">
    <property type="entry name" value="AGC-kinase_C"/>
</dbReference>
<organism evidence="7">
    <name type="scientific">Capitella teleta</name>
    <name type="common">Polychaete worm</name>
    <dbReference type="NCBI Taxonomy" id="283909"/>
    <lineage>
        <taxon>Eukaryota</taxon>
        <taxon>Metazoa</taxon>
        <taxon>Spiralia</taxon>
        <taxon>Lophotrochozoa</taxon>
        <taxon>Annelida</taxon>
        <taxon>Polychaeta</taxon>
        <taxon>Sedentaria</taxon>
        <taxon>Scolecida</taxon>
        <taxon>Capitellidae</taxon>
        <taxon>Capitella</taxon>
    </lineage>
</organism>
<feature type="non-terminal residue" evidence="7">
    <location>
        <position position="1"/>
    </location>
</feature>
<dbReference type="GO" id="GO:0004674">
    <property type="term" value="F:protein serine/threonine kinase activity"/>
    <property type="evidence" value="ECO:0007669"/>
    <property type="project" value="UniProtKB-KW"/>
</dbReference>
<name>R7UI31_CAPTE</name>
<evidence type="ECO:0000256" key="2">
    <source>
        <dbReference type="ARBA" id="ARBA00022679"/>
    </source>
</evidence>
<dbReference type="PROSITE" id="PS51285">
    <property type="entry name" value="AGC_KINASE_CTER"/>
    <property type="match status" value="1"/>
</dbReference>
<dbReference type="PANTHER" id="PTHR24351">
    <property type="entry name" value="RIBOSOMAL PROTEIN S6 KINASE"/>
    <property type="match status" value="1"/>
</dbReference>
<keyword evidence="5" id="KW-0067">ATP-binding</keyword>
<evidence type="ECO:0000313" key="9">
    <source>
        <dbReference type="Proteomes" id="UP000014760"/>
    </source>
</evidence>
<keyword evidence="9" id="KW-1185">Reference proteome</keyword>
<keyword evidence="2" id="KW-0808">Transferase</keyword>
<gene>
    <name evidence="7" type="ORF">CAPTEDRAFT_114622</name>
</gene>
<reference evidence="9" key="1">
    <citation type="submission" date="2012-12" db="EMBL/GenBank/DDBJ databases">
        <authorList>
            <person name="Hellsten U."/>
            <person name="Grimwood J."/>
            <person name="Chapman J.A."/>
            <person name="Shapiro H."/>
            <person name="Aerts A."/>
            <person name="Otillar R.P."/>
            <person name="Terry A.Y."/>
            <person name="Boore J.L."/>
            <person name="Simakov O."/>
            <person name="Marletaz F."/>
            <person name="Cho S.-J."/>
            <person name="Edsinger-Gonzales E."/>
            <person name="Havlak P."/>
            <person name="Kuo D.-H."/>
            <person name="Larsson T."/>
            <person name="Lv J."/>
            <person name="Arendt D."/>
            <person name="Savage R."/>
            <person name="Osoegawa K."/>
            <person name="de Jong P."/>
            <person name="Lindberg D.R."/>
            <person name="Seaver E.C."/>
            <person name="Weisblat D.A."/>
            <person name="Putnam N.H."/>
            <person name="Grigoriev I.V."/>
            <person name="Rokhsar D.S."/>
        </authorList>
    </citation>
    <scope>NUCLEOTIDE SEQUENCE</scope>
    <source>
        <strain evidence="9">I ESC-2004</strain>
    </source>
</reference>
<keyword evidence="1" id="KW-0723">Serine/threonine-protein kinase</keyword>
<reference evidence="8" key="3">
    <citation type="submission" date="2015-06" db="UniProtKB">
        <authorList>
            <consortium name="EnsemblMetazoa"/>
        </authorList>
    </citation>
    <scope>IDENTIFICATION</scope>
</reference>
<evidence type="ECO:0000313" key="8">
    <source>
        <dbReference type="EnsemblMetazoa" id="CapteP114622"/>
    </source>
</evidence>
<keyword evidence="3" id="KW-0547">Nucleotide-binding</keyword>
<dbReference type="EMBL" id="KB303166">
    <property type="protein sequence ID" value="ELU03423.1"/>
    <property type="molecule type" value="Genomic_DNA"/>
</dbReference>
<evidence type="ECO:0000256" key="3">
    <source>
        <dbReference type="ARBA" id="ARBA00022741"/>
    </source>
</evidence>
<evidence type="ECO:0000256" key="4">
    <source>
        <dbReference type="ARBA" id="ARBA00022777"/>
    </source>
</evidence>
<evidence type="ECO:0000259" key="6">
    <source>
        <dbReference type="PROSITE" id="PS51285"/>
    </source>
</evidence>